<protein>
    <submittedName>
        <fullName evidence="1">Transposase is4</fullName>
    </submittedName>
</protein>
<reference evidence="1" key="1">
    <citation type="submission" date="2022-04" db="EMBL/GenBank/DDBJ databases">
        <title>Chromosome-scale genome assembly of Holotrichia oblita Faldermann.</title>
        <authorList>
            <person name="Rongchong L."/>
        </authorList>
    </citation>
    <scope>NUCLEOTIDE SEQUENCE</scope>
    <source>
        <strain evidence="1">81SQS9</strain>
    </source>
</reference>
<accession>A0ACB9SL36</accession>
<dbReference type="Proteomes" id="UP001056778">
    <property type="component" value="Chromosome 9"/>
</dbReference>
<sequence>MLSKYMFYSSVTIRRGFTLEEALQMVFSDDIDEIYIEPPDAAILTDEDSGEEDGGGVIDNLSGAQLRAPAEVILHNNERIGGDDQLLNAEDKIVVQNNSSQPLLVQLEKPNWCQGDLQPPNSNFQAGTYVQYKHLTPTQFFEKFIDDDVIQLLLEETSKYALFRNCADPKVSKEEMRCFIGILVLSGYNELPSKRHYWDIDSDMRNELVYKSMRRARFLQISKFLHFADNNKPDLTDKIWKLRPIMDKVKQTFLHYFEPEENLCYDESMVKYFGRHSCKQFIRGKPVRFGYKIWCLNTPSGYLTNFEMYQGNNPRRSPVYEKLFGKASAQLVTMLDELKALKGTQPYKLYFDNLFTGMTLLKYLRDNNYEGTGTIRENRVPKGCPLTNKKAIGKRPRGTYESTLDKANGIILVRWVDNGVVTTASTCFGTQPLNQVKRYSQSEKKLFMYHDHISSANTIRQWGAQT</sequence>
<proteinExistence type="predicted"/>
<gene>
    <name evidence="1" type="ORF">MML48_9g00004447</name>
</gene>
<comment type="caution">
    <text evidence="1">The sequence shown here is derived from an EMBL/GenBank/DDBJ whole genome shotgun (WGS) entry which is preliminary data.</text>
</comment>
<organism evidence="1 2">
    <name type="scientific">Holotrichia oblita</name>
    <name type="common">Chafer beetle</name>
    <dbReference type="NCBI Taxonomy" id="644536"/>
    <lineage>
        <taxon>Eukaryota</taxon>
        <taxon>Metazoa</taxon>
        <taxon>Ecdysozoa</taxon>
        <taxon>Arthropoda</taxon>
        <taxon>Hexapoda</taxon>
        <taxon>Insecta</taxon>
        <taxon>Pterygota</taxon>
        <taxon>Neoptera</taxon>
        <taxon>Endopterygota</taxon>
        <taxon>Coleoptera</taxon>
        <taxon>Polyphaga</taxon>
        <taxon>Scarabaeiformia</taxon>
        <taxon>Scarabaeidae</taxon>
        <taxon>Melolonthinae</taxon>
        <taxon>Holotrichia</taxon>
    </lineage>
</organism>
<keyword evidence="2" id="KW-1185">Reference proteome</keyword>
<evidence type="ECO:0000313" key="2">
    <source>
        <dbReference type="Proteomes" id="UP001056778"/>
    </source>
</evidence>
<name>A0ACB9SL36_HOLOL</name>
<dbReference type="EMBL" id="CM043023">
    <property type="protein sequence ID" value="KAI4455523.1"/>
    <property type="molecule type" value="Genomic_DNA"/>
</dbReference>
<evidence type="ECO:0000313" key="1">
    <source>
        <dbReference type="EMBL" id="KAI4455523.1"/>
    </source>
</evidence>